<comment type="caution">
    <text evidence="1">The sequence shown here is derived from an EMBL/GenBank/DDBJ whole genome shotgun (WGS) entry which is preliminary data.</text>
</comment>
<reference evidence="1 2" key="1">
    <citation type="submission" date="2024-03" db="EMBL/GenBank/DDBJ databases">
        <title>Community enrichment and isolation of bacterial strains for fucoidan degradation.</title>
        <authorList>
            <person name="Sichert A."/>
        </authorList>
    </citation>
    <scope>NUCLEOTIDE SEQUENCE [LARGE SCALE GENOMIC DNA]</scope>
    <source>
        <strain evidence="1 2">AS12</strain>
    </source>
</reference>
<name>A0ABU9SWH1_9ALTE</name>
<sequence>MIYCLFLIYEPVNLEKSLLRLHRFLTSSGTKAKILVINNGEQIHSSSLNNIEFIPGDNRYFEFSGWQAGKQYLEKNYTLQDGDLFCFANDTYDKNHYFSRLTAWLYNLKSKQAAKRQRGFILGRVDSRNTEYKVDKLPLSKWISSYFFVLDYTAFQALVFLNTRLCSAVKEVTDESIYFDQTVVDTPMQEHINSWLRPTGKGWYRAHSSDNDVIRNKSVAILHEKYLSAVLMARNIEFIHVYSGRIGRIVHKFDKRVQRFRLRYRKPS</sequence>
<gene>
    <name evidence="1" type="ORF">WNY77_12485</name>
</gene>
<evidence type="ECO:0000313" key="1">
    <source>
        <dbReference type="EMBL" id="MEM5498217.1"/>
    </source>
</evidence>
<evidence type="ECO:0000313" key="2">
    <source>
        <dbReference type="Proteomes" id="UP001461163"/>
    </source>
</evidence>
<keyword evidence="2" id="KW-1185">Reference proteome</keyword>
<proteinExistence type="predicted"/>
<dbReference type="Proteomes" id="UP001461163">
    <property type="component" value="Unassembled WGS sequence"/>
</dbReference>
<accession>A0ABU9SWH1</accession>
<evidence type="ECO:0008006" key="3">
    <source>
        <dbReference type="Google" id="ProtNLM"/>
    </source>
</evidence>
<protein>
    <recommendedName>
        <fullName evidence="3">Glycosyltransferase 2-like domain-containing protein</fullName>
    </recommendedName>
</protein>
<dbReference type="RefSeq" id="WP_342881909.1">
    <property type="nucleotide sequence ID" value="NZ_JBBMQS010000007.1"/>
</dbReference>
<dbReference type="EMBL" id="JBBMQS010000007">
    <property type="protein sequence ID" value="MEM5498217.1"/>
    <property type="molecule type" value="Genomic_DNA"/>
</dbReference>
<organism evidence="1 2">
    <name type="scientific">Paraglaciecola mesophila</name>
    <dbReference type="NCBI Taxonomy" id="197222"/>
    <lineage>
        <taxon>Bacteria</taxon>
        <taxon>Pseudomonadati</taxon>
        <taxon>Pseudomonadota</taxon>
        <taxon>Gammaproteobacteria</taxon>
        <taxon>Alteromonadales</taxon>
        <taxon>Alteromonadaceae</taxon>
        <taxon>Paraglaciecola</taxon>
    </lineage>
</organism>